<dbReference type="EMBL" id="MJEH01000028">
    <property type="protein sequence ID" value="OEH92442.1"/>
    <property type="molecule type" value="Genomic_DNA"/>
</dbReference>
<accession>A0A1E5LEE1</accession>
<name>A0A1E5LEE1_9BACI</name>
<evidence type="ECO:0000256" key="2">
    <source>
        <dbReference type="ARBA" id="ARBA00022692"/>
    </source>
</evidence>
<evidence type="ECO:0000313" key="6">
    <source>
        <dbReference type="EMBL" id="OEH92442.1"/>
    </source>
</evidence>
<dbReference type="OrthoDB" id="9808930at2"/>
<feature type="transmembrane region" description="Helical" evidence="5">
    <location>
        <begin position="24"/>
        <end position="44"/>
    </location>
</feature>
<comment type="subcellular location">
    <subcellularLocation>
        <location evidence="1">Membrane</location>
        <topology evidence="1">Multi-pass membrane protein</topology>
    </subcellularLocation>
</comment>
<evidence type="ECO:0000256" key="4">
    <source>
        <dbReference type="ARBA" id="ARBA00023136"/>
    </source>
</evidence>
<dbReference type="Proteomes" id="UP000095209">
    <property type="component" value="Unassembled WGS sequence"/>
</dbReference>
<keyword evidence="4 5" id="KW-0472">Membrane</keyword>
<comment type="caution">
    <text evidence="6">The sequence shown here is derived from an EMBL/GenBank/DDBJ whole genome shotgun (WGS) entry which is preliminary data.</text>
</comment>
<keyword evidence="6" id="KW-0808">Transferase</keyword>
<reference evidence="6 7" key="1">
    <citation type="submission" date="2016-08" db="EMBL/GenBank/DDBJ databases">
        <title>Genome of Bacillus solimangrovi GH2-4.</title>
        <authorList>
            <person name="Lim S."/>
            <person name="Kim B.-C."/>
        </authorList>
    </citation>
    <scope>NUCLEOTIDE SEQUENCE [LARGE SCALE GENOMIC DNA]</scope>
    <source>
        <strain evidence="6 7">GH2-4</strain>
    </source>
</reference>
<dbReference type="AlphaFoldDB" id="A0A1E5LEE1"/>
<evidence type="ECO:0000256" key="5">
    <source>
        <dbReference type="SAM" id="Phobius"/>
    </source>
</evidence>
<evidence type="ECO:0000256" key="3">
    <source>
        <dbReference type="ARBA" id="ARBA00022989"/>
    </source>
</evidence>
<dbReference type="InterPro" id="IPR019109">
    <property type="entry name" value="MamF_MmsF"/>
</dbReference>
<keyword evidence="7" id="KW-1185">Reference proteome</keyword>
<keyword evidence="3 5" id="KW-1133">Transmembrane helix</keyword>
<feature type="transmembrane region" description="Helical" evidence="5">
    <location>
        <begin position="91"/>
        <end position="110"/>
    </location>
</feature>
<keyword evidence="2 5" id="KW-0812">Transmembrane</keyword>
<dbReference type="STRING" id="1305675.BFG57_15790"/>
<evidence type="ECO:0000256" key="1">
    <source>
        <dbReference type="ARBA" id="ARBA00004141"/>
    </source>
</evidence>
<sequence length="120" mass="13589">MEFEHQPVTKNERTWGLMAHLASFAGYILPLFGNILGPLIVYLIKKDESEFIADQARESLNFQISFLIYAIVSGFLIIILVGAFLLAILPILQLIFVIIAAIKANDGVNYRYPMTIRFIK</sequence>
<dbReference type="RefSeq" id="WP_069717519.1">
    <property type="nucleotide sequence ID" value="NZ_MJEH01000028.1"/>
</dbReference>
<proteinExistence type="predicted"/>
<dbReference type="GO" id="GO:0016757">
    <property type="term" value="F:glycosyltransferase activity"/>
    <property type="evidence" value="ECO:0007669"/>
    <property type="project" value="UniProtKB-KW"/>
</dbReference>
<evidence type="ECO:0000313" key="7">
    <source>
        <dbReference type="Proteomes" id="UP000095209"/>
    </source>
</evidence>
<protein>
    <submittedName>
        <fullName evidence="6">Orotate phosphoribosyltransferase</fullName>
    </submittedName>
</protein>
<gene>
    <name evidence="6" type="ORF">BFG57_15790</name>
</gene>
<dbReference type="Pfam" id="PF09685">
    <property type="entry name" value="MamF_MmsF"/>
    <property type="match status" value="1"/>
</dbReference>
<keyword evidence="6" id="KW-0328">Glycosyltransferase</keyword>
<organism evidence="6 7">
    <name type="scientific">Bacillus solimangrovi</name>
    <dbReference type="NCBI Taxonomy" id="1305675"/>
    <lineage>
        <taxon>Bacteria</taxon>
        <taxon>Bacillati</taxon>
        <taxon>Bacillota</taxon>
        <taxon>Bacilli</taxon>
        <taxon>Bacillales</taxon>
        <taxon>Bacillaceae</taxon>
        <taxon>Bacillus</taxon>
    </lineage>
</organism>